<dbReference type="InterPro" id="IPR036188">
    <property type="entry name" value="FAD/NAD-bd_sf"/>
</dbReference>
<sequence length="739" mass="80444">MVGHPPMASVSQRLLSAGAWMAAELDLKGMGSRRYRLLLALASVVLLRWVLQTWATRRRQRRRLLAAPTYDYVIVGGGTAGCVLANRLSEDSDKQVLLIEAGPDVASHPLAVVPAGTLLAQRTGLNWAFEAPGDAHTHNRVHRWPRGKCLGGCTAINAMIYCRCSPLDYDEWEQMGCEGWNYKTCEPYFRKLEHFCMPPDAINTKHHGTAGPMKVTYDQSGHHLDITQAFVTASNAVGMGLRLDGGTASDPSTRHPHQPVHSRFGVDYNGPIQTGAGVTQCTIHRGRRITTASGYLDPVRGRANLTVLTEVRVLRILFQNEGRAPCSGSDSTGAGADDDERTRTDENDAADAAAAMPRAVGVAVRNRLGENISYHVYGREIILCGGAVGTPQLMMLSGLGPRAELDRFGIPVVRDLPGVGQNLTDHLFASLCFRDHSGAALSLFRPWQVLQGLKDYVLHRRGALATPSAVAAVSFFSTEGYLQDHPSRVPPPNGQIHFIAGALNSLVAGNLALATAKPLGDPAHPSIDDVLPPLTYDQYVYMLSPTLLKPYTRGYVRLARGDPLAPPEIVPKYLADPRDMDQFVELVRQARVVAAEMARRFPQWCGSEVPDPQLMAEVRRLRRRAAAKQDAAHTDPEANDAEIMASRDYIELYLRRRAVTVYHPVGTCKMGRDSDASAVVTAGDLRVRGVQGLRIVDASVIPYVPAGNTAAPVMMLAERAADLIRQGSVRTAGYKVSMT</sequence>
<comment type="similarity">
    <text evidence="2">Belongs to the GMC oxidoreductase family.</text>
</comment>
<evidence type="ECO:0000256" key="6">
    <source>
        <dbReference type="SAM" id="Phobius"/>
    </source>
</evidence>
<dbReference type="PROSITE" id="PS00624">
    <property type="entry name" value="GMC_OXRED_2"/>
    <property type="match status" value="1"/>
</dbReference>
<evidence type="ECO:0000256" key="1">
    <source>
        <dbReference type="ARBA" id="ARBA00001974"/>
    </source>
</evidence>
<dbReference type="EMBL" id="ML014126">
    <property type="protein sequence ID" value="RKP03222.1"/>
    <property type="molecule type" value="Genomic_DNA"/>
</dbReference>
<dbReference type="InterPro" id="IPR012132">
    <property type="entry name" value="GMC_OxRdtase"/>
</dbReference>
<dbReference type="Pfam" id="PF05199">
    <property type="entry name" value="GMC_oxred_C"/>
    <property type="match status" value="1"/>
</dbReference>
<dbReference type="SUPFAM" id="SSF51905">
    <property type="entry name" value="FAD/NAD(P)-binding domain"/>
    <property type="match status" value="1"/>
</dbReference>
<evidence type="ECO:0000313" key="9">
    <source>
        <dbReference type="Proteomes" id="UP000274922"/>
    </source>
</evidence>
<keyword evidence="6" id="KW-1133">Transmembrane helix</keyword>
<name>A0A4P9XCR5_9FUNG</name>
<feature type="domain" description="Glucose-methanol-choline oxidoreductase N-terminal" evidence="7">
    <location>
        <begin position="386"/>
        <end position="400"/>
    </location>
</feature>
<dbReference type="Proteomes" id="UP000274922">
    <property type="component" value="Unassembled WGS sequence"/>
</dbReference>
<keyword evidence="6" id="KW-0472">Membrane</keyword>
<keyword evidence="6" id="KW-0812">Transmembrane</keyword>
<feature type="transmembrane region" description="Helical" evidence="6">
    <location>
        <begin position="37"/>
        <end position="55"/>
    </location>
</feature>
<dbReference type="Gene3D" id="3.30.560.10">
    <property type="entry name" value="Glucose Oxidase, domain 3"/>
    <property type="match status" value="1"/>
</dbReference>
<protein>
    <recommendedName>
        <fullName evidence="7">Glucose-methanol-choline oxidoreductase N-terminal domain-containing protein</fullName>
    </recommendedName>
</protein>
<evidence type="ECO:0000256" key="3">
    <source>
        <dbReference type="ARBA" id="ARBA00022630"/>
    </source>
</evidence>
<accession>A0A4P9XCR5</accession>
<keyword evidence="3" id="KW-0285">Flavoprotein</keyword>
<keyword evidence="9" id="KW-1185">Reference proteome</keyword>
<dbReference type="PANTHER" id="PTHR11552">
    <property type="entry name" value="GLUCOSE-METHANOL-CHOLINE GMC OXIDOREDUCTASE"/>
    <property type="match status" value="1"/>
</dbReference>
<keyword evidence="4" id="KW-0274">FAD</keyword>
<evidence type="ECO:0000256" key="5">
    <source>
        <dbReference type="SAM" id="MobiDB-lite"/>
    </source>
</evidence>
<feature type="region of interest" description="Disordered" evidence="5">
    <location>
        <begin position="324"/>
        <end position="352"/>
    </location>
</feature>
<dbReference type="AlphaFoldDB" id="A0A4P9XCR5"/>
<dbReference type="InterPro" id="IPR007867">
    <property type="entry name" value="GMC_OxRtase_C"/>
</dbReference>
<dbReference type="InterPro" id="IPR000172">
    <property type="entry name" value="GMC_OxRdtase_N"/>
</dbReference>
<proteinExistence type="inferred from homology"/>
<dbReference type="PANTHER" id="PTHR11552:SF147">
    <property type="entry name" value="CHOLINE DEHYDROGENASE, MITOCHONDRIAL"/>
    <property type="match status" value="1"/>
</dbReference>
<evidence type="ECO:0000256" key="2">
    <source>
        <dbReference type="ARBA" id="ARBA00010790"/>
    </source>
</evidence>
<evidence type="ECO:0000259" key="7">
    <source>
        <dbReference type="PROSITE" id="PS00624"/>
    </source>
</evidence>
<dbReference type="Pfam" id="PF00732">
    <property type="entry name" value="GMC_oxred_N"/>
    <property type="match status" value="1"/>
</dbReference>
<comment type="cofactor">
    <cofactor evidence="1">
        <name>FAD</name>
        <dbReference type="ChEBI" id="CHEBI:57692"/>
    </cofactor>
</comment>
<dbReference type="GO" id="GO:0050660">
    <property type="term" value="F:flavin adenine dinucleotide binding"/>
    <property type="evidence" value="ECO:0007669"/>
    <property type="project" value="InterPro"/>
</dbReference>
<dbReference type="OrthoDB" id="269227at2759"/>
<dbReference type="STRING" id="1555241.A0A4P9XCR5"/>
<evidence type="ECO:0000256" key="4">
    <source>
        <dbReference type="ARBA" id="ARBA00022827"/>
    </source>
</evidence>
<dbReference type="GO" id="GO:0016614">
    <property type="term" value="F:oxidoreductase activity, acting on CH-OH group of donors"/>
    <property type="evidence" value="ECO:0007669"/>
    <property type="project" value="InterPro"/>
</dbReference>
<gene>
    <name evidence="8" type="ORF">CXG81DRAFT_24107</name>
</gene>
<dbReference type="Gene3D" id="3.50.50.60">
    <property type="entry name" value="FAD/NAD(P)-binding domain"/>
    <property type="match status" value="1"/>
</dbReference>
<organism evidence="8 9">
    <name type="scientific">Caulochytrium protostelioides</name>
    <dbReference type="NCBI Taxonomy" id="1555241"/>
    <lineage>
        <taxon>Eukaryota</taxon>
        <taxon>Fungi</taxon>
        <taxon>Fungi incertae sedis</taxon>
        <taxon>Chytridiomycota</taxon>
        <taxon>Chytridiomycota incertae sedis</taxon>
        <taxon>Chytridiomycetes</taxon>
        <taxon>Caulochytriales</taxon>
        <taxon>Caulochytriaceae</taxon>
        <taxon>Caulochytrium</taxon>
    </lineage>
</organism>
<evidence type="ECO:0000313" key="8">
    <source>
        <dbReference type="EMBL" id="RKP03222.1"/>
    </source>
</evidence>
<dbReference type="SUPFAM" id="SSF54373">
    <property type="entry name" value="FAD-linked reductases, C-terminal domain"/>
    <property type="match status" value="1"/>
</dbReference>
<reference evidence="9" key="1">
    <citation type="journal article" date="2018" name="Nat. Microbiol.">
        <title>Leveraging single-cell genomics to expand the fungal tree of life.</title>
        <authorList>
            <person name="Ahrendt S.R."/>
            <person name="Quandt C.A."/>
            <person name="Ciobanu D."/>
            <person name="Clum A."/>
            <person name="Salamov A."/>
            <person name="Andreopoulos B."/>
            <person name="Cheng J.F."/>
            <person name="Woyke T."/>
            <person name="Pelin A."/>
            <person name="Henrissat B."/>
            <person name="Reynolds N.K."/>
            <person name="Benny G.L."/>
            <person name="Smith M.E."/>
            <person name="James T.Y."/>
            <person name="Grigoriev I.V."/>
        </authorList>
    </citation>
    <scope>NUCLEOTIDE SEQUENCE [LARGE SCALE GENOMIC DNA]</scope>
    <source>
        <strain evidence="9">ATCC 52028</strain>
    </source>
</reference>